<reference evidence="2" key="1">
    <citation type="journal article" date="2018" name="Genome Biol. Evol.">
        <title>Genomics and development of Lentinus tigrinus, a white-rot wood-decaying mushroom with dimorphic fruiting bodies.</title>
        <authorList>
            <person name="Wu B."/>
            <person name="Xu Z."/>
            <person name="Knudson A."/>
            <person name="Carlson A."/>
            <person name="Chen N."/>
            <person name="Kovaka S."/>
            <person name="LaButti K."/>
            <person name="Lipzen A."/>
            <person name="Pennachio C."/>
            <person name="Riley R."/>
            <person name="Schakwitz W."/>
            <person name="Umezawa K."/>
            <person name="Ohm R.A."/>
            <person name="Grigoriev I.V."/>
            <person name="Nagy L.G."/>
            <person name="Gibbons J."/>
            <person name="Hibbett D."/>
        </authorList>
    </citation>
    <scope>NUCLEOTIDE SEQUENCE [LARGE SCALE GENOMIC DNA]</scope>
    <source>
        <strain evidence="2">ALCF2SS1-6</strain>
    </source>
</reference>
<keyword evidence="1" id="KW-0472">Membrane</keyword>
<evidence type="ECO:0000313" key="2">
    <source>
        <dbReference type="EMBL" id="RPD57694.1"/>
    </source>
</evidence>
<gene>
    <name evidence="2" type="ORF">L227DRAFT_577683</name>
</gene>
<proteinExistence type="predicted"/>
<dbReference type="OrthoDB" id="2562239at2759"/>
<keyword evidence="3" id="KW-1185">Reference proteome</keyword>
<evidence type="ECO:0000313" key="3">
    <source>
        <dbReference type="Proteomes" id="UP000313359"/>
    </source>
</evidence>
<name>A0A5C2S473_9APHY</name>
<dbReference type="AlphaFoldDB" id="A0A5C2S473"/>
<feature type="transmembrane region" description="Helical" evidence="1">
    <location>
        <begin position="284"/>
        <end position="304"/>
    </location>
</feature>
<dbReference type="EMBL" id="ML122279">
    <property type="protein sequence ID" value="RPD57694.1"/>
    <property type="molecule type" value="Genomic_DNA"/>
</dbReference>
<evidence type="ECO:0000256" key="1">
    <source>
        <dbReference type="SAM" id="Phobius"/>
    </source>
</evidence>
<organism evidence="2 3">
    <name type="scientific">Lentinus tigrinus ALCF2SS1-6</name>
    <dbReference type="NCBI Taxonomy" id="1328759"/>
    <lineage>
        <taxon>Eukaryota</taxon>
        <taxon>Fungi</taxon>
        <taxon>Dikarya</taxon>
        <taxon>Basidiomycota</taxon>
        <taxon>Agaricomycotina</taxon>
        <taxon>Agaricomycetes</taxon>
        <taxon>Polyporales</taxon>
        <taxon>Polyporaceae</taxon>
        <taxon>Lentinus</taxon>
    </lineage>
</organism>
<sequence>MSSSSTTHEFPSPIGGAPFPIDFAPSILFSVLHALLIPVFVWRMSFSRTRQYVLFGALVFAVERTVFYALRAHAAHDAGARTNESLETYLQTTLAGGFISIGMDLMQLTRALLVNATKGSAVLASEAKVNKDKKPDWGSDVSFLKEGFDVEGFAGFEDHPRARKLIRQIGGAALALFWVTIVLGIVSGVDYQHALHSGAQTDLVRTLWYISTALGLFLLVALAAGAVWACRALPRVPRSSTTWIVLVAALASTVAIYRLVVMRFTTTSLLSDAPGSLNSLQSKITFYIFHSSPEYLAVAILITLDVRRVFMTGLWGDRRYADPKPSSEH</sequence>
<feature type="transmembrane region" description="Helical" evidence="1">
    <location>
        <begin position="169"/>
        <end position="187"/>
    </location>
</feature>
<keyword evidence="1" id="KW-0812">Transmembrane</keyword>
<dbReference type="Proteomes" id="UP000313359">
    <property type="component" value="Unassembled WGS sequence"/>
</dbReference>
<keyword evidence="1" id="KW-1133">Transmembrane helix</keyword>
<feature type="transmembrane region" description="Helical" evidence="1">
    <location>
        <begin position="23"/>
        <end position="42"/>
    </location>
</feature>
<protein>
    <submittedName>
        <fullName evidence="2">Uncharacterized protein</fullName>
    </submittedName>
</protein>
<accession>A0A5C2S473</accession>
<feature type="transmembrane region" description="Helical" evidence="1">
    <location>
        <begin position="207"/>
        <end position="230"/>
    </location>
</feature>
<feature type="transmembrane region" description="Helical" evidence="1">
    <location>
        <begin position="242"/>
        <end position="264"/>
    </location>
</feature>